<reference evidence="2 3" key="1">
    <citation type="journal article" date="2020" name="J. Phycol.">
        <title>Comparative genome analysis reveals Cyanidiococcus gen. nov., a new extremophilic red algal genus sister to Cyanidioschyzon (Cyanidioschyzonaceae, Rhodophyta).</title>
        <authorList>
            <person name="Liu S.-L."/>
            <person name="Chiang Y.-R."/>
            <person name="Yoon H.S."/>
            <person name="Fu H.-Y."/>
        </authorList>
    </citation>
    <scope>NUCLEOTIDE SEQUENCE [LARGE SCALE GENOMIC DNA]</scope>
    <source>
        <strain evidence="2 3">THAL066</strain>
    </source>
</reference>
<dbReference type="Gene3D" id="3.30.460.10">
    <property type="entry name" value="Beta Polymerase, domain 2"/>
    <property type="match status" value="1"/>
</dbReference>
<accession>A0A7J7IH02</accession>
<dbReference type="InterPro" id="IPR007685">
    <property type="entry name" value="RelA_SpoT"/>
</dbReference>
<dbReference type="Pfam" id="PF04607">
    <property type="entry name" value="RelA_SpoT"/>
    <property type="match status" value="1"/>
</dbReference>
<keyword evidence="3" id="KW-1185">Reference proteome</keyword>
<dbReference type="Gene3D" id="1.10.3210.10">
    <property type="entry name" value="Hypothetical protein af1432"/>
    <property type="match status" value="1"/>
</dbReference>
<dbReference type="AlphaFoldDB" id="A0A7J7IH02"/>
<dbReference type="PANTHER" id="PTHR21262:SF12">
    <property type="entry name" value="GTP DIPHOSPHOKINASE CRSH, CHLOROPLASTIC-RELATED"/>
    <property type="match status" value="1"/>
</dbReference>
<dbReference type="Pfam" id="PF13328">
    <property type="entry name" value="HD_4"/>
    <property type="match status" value="1"/>
</dbReference>
<dbReference type="GO" id="GO:0015969">
    <property type="term" value="P:guanosine tetraphosphate metabolic process"/>
    <property type="evidence" value="ECO:0007669"/>
    <property type="project" value="InterPro"/>
</dbReference>
<dbReference type="Proteomes" id="UP000530660">
    <property type="component" value="Unassembled WGS sequence"/>
</dbReference>
<feature type="domain" description="RelA/SpoT" evidence="1">
    <location>
        <begin position="335"/>
        <end position="453"/>
    </location>
</feature>
<dbReference type="CDD" id="cd05399">
    <property type="entry name" value="NT_Rel-Spo_like"/>
    <property type="match status" value="1"/>
</dbReference>
<comment type="caution">
    <text evidence="2">The sequence shown here is derived from an EMBL/GenBank/DDBJ whole genome shotgun (WGS) entry which is preliminary data.</text>
</comment>
<gene>
    <name evidence="2" type="ORF">F1559_000980</name>
</gene>
<evidence type="ECO:0000313" key="2">
    <source>
        <dbReference type="EMBL" id="KAF6002375.1"/>
    </source>
</evidence>
<dbReference type="SMART" id="SM00954">
    <property type="entry name" value="RelA_SpoT"/>
    <property type="match status" value="1"/>
</dbReference>
<dbReference type="SUPFAM" id="SSF81301">
    <property type="entry name" value="Nucleotidyltransferase"/>
    <property type="match status" value="1"/>
</dbReference>
<name>A0A7J7IH02_9RHOD</name>
<protein>
    <recommendedName>
        <fullName evidence="1">RelA/SpoT domain-containing protein</fullName>
    </recommendedName>
</protein>
<dbReference type="InterPro" id="IPR043519">
    <property type="entry name" value="NT_sf"/>
</dbReference>
<dbReference type="PANTHER" id="PTHR21262">
    <property type="entry name" value="GUANOSINE-3',5'-BIS DIPHOSPHATE 3'-PYROPHOSPHOHYDROLASE"/>
    <property type="match status" value="1"/>
</dbReference>
<evidence type="ECO:0000259" key="1">
    <source>
        <dbReference type="SMART" id="SM00954"/>
    </source>
</evidence>
<dbReference type="SUPFAM" id="SSF109604">
    <property type="entry name" value="HD-domain/PDEase-like"/>
    <property type="match status" value="1"/>
</dbReference>
<evidence type="ECO:0000313" key="3">
    <source>
        <dbReference type="Proteomes" id="UP000530660"/>
    </source>
</evidence>
<organism evidence="2 3">
    <name type="scientific">Cyanidiococcus yangmingshanensis</name>
    <dbReference type="NCBI Taxonomy" id="2690220"/>
    <lineage>
        <taxon>Eukaryota</taxon>
        <taxon>Rhodophyta</taxon>
        <taxon>Bangiophyceae</taxon>
        <taxon>Cyanidiales</taxon>
        <taxon>Cyanidiaceae</taxon>
        <taxon>Cyanidiococcus</taxon>
    </lineage>
</organism>
<dbReference type="EMBL" id="VWRR01000010">
    <property type="protein sequence ID" value="KAF6002375.1"/>
    <property type="molecule type" value="Genomic_DNA"/>
</dbReference>
<sequence>MLVDNVREHVELRTLVLRSMGLGGLGWVSSVPWCRRTTSRGLDAVCAPPVPNRLECLARSRKRRLCDRFGGARLKALLPMPSVREVGRSLIELERKPNSSVEELWAMLRPACVHIDAPESLERIFKALRLCAELPAERAVPCVRVAASLARLGVDDDTICTALVDAAPRTLLRYPPLDGAIRAVVEDLDALRAIEHAAMVDIGDLDEQNAGRLRECILLALRDARAVLVRLAQVLHDLQSKVESGSPAYDQQALALLVLQVHVPLAHALGLGAVMWPLEDLSFRILFPLSYRACESWHAHIWEQAEQLLAEARSALLESLESDPELKRYRYSISGRTKNLFSTFKKMLQSGKRREEILDIVALRIVIDGIEDAEDDQTEVCMKVYRHVVARWPEMPGRFKNYCTNPKANGYRSIHTTLRHPQGLPLEVQIRSQKMHTDAEYGLAAHKLYKGLISTSASSIREFSEFAETIRLENMHVLTDACSFQFDGSAPSQDVFNVATLAKPL</sequence>
<dbReference type="OrthoDB" id="5540at2759"/>
<proteinExistence type="predicted"/>